<dbReference type="Proteomes" id="UP000103880">
    <property type="component" value="Genome"/>
</dbReference>
<evidence type="ECO:0000256" key="2">
    <source>
        <dbReference type="ARBA" id="ARBA00007694"/>
    </source>
</evidence>
<dbReference type="EMBL" id="FJ376982">
    <property type="protein sequence ID" value="ACO87997.1"/>
    <property type="molecule type" value="Viral_cRNA"/>
</dbReference>
<evidence type="ECO:0000256" key="3">
    <source>
        <dbReference type="ARBA" id="ARBA00017678"/>
    </source>
</evidence>
<dbReference type="GO" id="GO:0039660">
    <property type="term" value="F:structural constituent of virion"/>
    <property type="evidence" value="ECO:0007669"/>
    <property type="project" value="UniProtKB-KW"/>
</dbReference>
<comment type="subcellular location">
    <subcellularLocation>
        <location evidence="1">Virion</location>
    </subcellularLocation>
</comment>
<gene>
    <name evidence="6" type="primary">M</name>
</gene>
<evidence type="ECO:0000313" key="7">
    <source>
        <dbReference type="Proteomes" id="UP000103880"/>
    </source>
</evidence>
<dbReference type="InterPro" id="IPR005060">
    <property type="entry name" value="Rhabdo_matrix"/>
</dbReference>
<protein>
    <recommendedName>
        <fullName evidence="3">Matrix protein</fullName>
    </recommendedName>
</protein>
<evidence type="ECO:0000256" key="5">
    <source>
        <dbReference type="ARBA" id="ARBA00023311"/>
    </source>
</evidence>
<evidence type="ECO:0000313" key="6">
    <source>
        <dbReference type="EMBL" id="ACO87997.1"/>
    </source>
</evidence>
<proteinExistence type="inferred from homology"/>
<organism evidence="6 7">
    <name type="scientific">Novirhabdovirus hirame</name>
    <dbReference type="NCBI Taxonomy" id="1980915"/>
    <lineage>
        <taxon>Viruses</taxon>
        <taxon>Riboviria</taxon>
        <taxon>Orthornavirae</taxon>
        <taxon>Negarnaviricota</taxon>
        <taxon>Haploviricotina</taxon>
        <taxon>Monjiviricetes</taxon>
        <taxon>Mononegavirales</taxon>
        <taxon>Rhabdoviridae</taxon>
        <taxon>Gammarhabdovirinae</taxon>
        <taxon>Novirhabdovirus</taxon>
    </lineage>
</organism>
<evidence type="ECO:0000256" key="4">
    <source>
        <dbReference type="ARBA" id="ARBA00022844"/>
    </source>
</evidence>
<accession>C9WE67</accession>
<dbReference type="GO" id="GO:0044423">
    <property type="term" value="C:virion component"/>
    <property type="evidence" value="ECO:0007669"/>
    <property type="project" value="UniProtKB-KW"/>
</dbReference>
<name>C9WE67_9RHAB</name>
<reference evidence="6 7" key="1">
    <citation type="journal article" date="2011" name="J. Fish Dis.">
        <title>Analysis and characterization of the complete genomic sequence of the Chinese strain of hirame rhabdovirus.</title>
        <authorList>
            <person name="Yingjie S."/>
            <person name="Min Z."/>
            <person name="Hong L."/>
            <person name="Zhiqin Y."/>
            <person name="Xiaocong Z."/>
            <person name="Zhe W."/>
        </authorList>
    </citation>
    <scope>NUCLEOTIDE SEQUENCE [LARGE SCALE GENOMIC DNA]</scope>
    <source>
        <strain evidence="6">080113</strain>
    </source>
</reference>
<keyword evidence="5" id="KW-0468">Viral matrix protein</keyword>
<sequence length="193" mass="21479">MSLFKRTKKTILIPPPHLLSGDEDRVTVLNVEGEIKISGKRPTTLDEKIYYSMSLAAAILGGNLHPSFQSLTYLFQQEMEFGSTIEKVNFGSRKPAPLTTYLVAKAREVFIQPQPLDKKIPPQIYTVSVEGATITFSGRFLFSASHVGCDDNRAKLAGLDGFITSPNYQRVKDYYAQETVLALSFEIPTKKGK</sequence>
<dbReference type="Pfam" id="PF03397">
    <property type="entry name" value="Rhabdo_matrix"/>
    <property type="match status" value="1"/>
</dbReference>
<evidence type="ECO:0000256" key="1">
    <source>
        <dbReference type="ARBA" id="ARBA00004328"/>
    </source>
</evidence>
<comment type="similarity">
    <text evidence="2">Belongs to the novirhabdovirus matrix protein family.</text>
</comment>
<keyword evidence="4" id="KW-0946">Virion</keyword>